<keyword evidence="1" id="KW-0067">ATP-binding</keyword>
<dbReference type="Pfam" id="PF17862">
    <property type="entry name" value="AAA_lid_3"/>
    <property type="match status" value="1"/>
</dbReference>
<evidence type="ECO:0000313" key="5">
    <source>
        <dbReference type="RefSeq" id="XP_002734781.1"/>
    </source>
</evidence>
<dbReference type="PROSITE" id="PS00674">
    <property type="entry name" value="AAA"/>
    <property type="match status" value="1"/>
</dbReference>
<evidence type="ECO:0000313" key="4">
    <source>
        <dbReference type="Proteomes" id="UP000694865"/>
    </source>
</evidence>
<feature type="non-terminal residue" evidence="5">
    <location>
        <position position="1"/>
    </location>
</feature>
<dbReference type="Gene3D" id="1.10.8.60">
    <property type="match status" value="1"/>
</dbReference>
<dbReference type="GeneID" id="100373167"/>
<dbReference type="Pfam" id="PF00004">
    <property type="entry name" value="AAA"/>
    <property type="match status" value="1"/>
</dbReference>
<feature type="domain" description="AAA ATPase AAA+ lid" evidence="3">
    <location>
        <begin position="81"/>
        <end position="122"/>
    </location>
</feature>
<keyword evidence="1" id="KW-0547">Nucleotide-binding</keyword>
<sequence length="332" mass="37030">RGHDSTGVTDRVVNQLLTQLDGVESLDGVYVLAATSRPDLIDPALLRPGRLDKCLYCPLPSQDERLEIIQALSTNLELDEDVDLSVLADQCDGFTGADYKALLYNAQLEAIHGLIDNKRSQDYEMEPFNDRIPEKMSPKDWQLTFFESMEQYSETGKAKSGNDDDVAAAAAAATMATDQDLGRSITEPWQFANVQLDNHGNVTVNGKNNALPKEDTEFGGKQKVVYMPTVRDGVVDSASIVPDSIMTELNIIRRNYNQQESRSNKTNDADSRQMKSINISQDHLLKAASSMRQSVSPSERRRYQLIYESFVKSREGNFPRQQSTEGKRATLA</sequence>
<dbReference type="PANTHER" id="PTHR23077:SF12">
    <property type="entry name" value="PEROXISOMAL ATPASE PEX1"/>
    <property type="match status" value="1"/>
</dbReference>
<dbReference type="InterPro" id="IPR003960">
    <property type="entry name" value="ATPase_AAA_CS"/>
</dbReference>
<reference evidence="5" key="1">
    <citation type="submission" date="2025-08" db="UniProtKB">
        <authorList>
            <consortium name="RefSeq"/>
        </authorList>
    </citation>
    <scope>IDENTIFICATION</scope>
    <source>
        <tissue evidence="5">Testes</tissue>
    </source>
</reference>
<dbReference type="PANTHER" id="PTHR23077">
    <property type="entry name" value="AAA-FAMILY ATPASE"/>
    <property type="match status" value="1"/>
</dbReference>
<evidence type="ECO:0000256" key="1">
    <source>
        <dbReference type="RuleBase" id="RU003651"/>
    </source>
</evidence>
<dbReference type="RefSeq" id="XP_002734781.1">
    <property type="nucleotide sequence ID" value="XM_002734735.2"/>
</dbReference>
<accession>A0ABM0GQ03</accession>
<name>A0ABM0GQ03_SACKO</name>
<dbReference type="InterPro" id="IPR003959">
    <property type="entry name" value="ATPase_AAA_core"/>
</dbReference>
<dbReference type="SUPFAM" id="SSF52540">
    <property type="entry name" value="P-loop containing nucleoside triphosphate hydrolases"/>
    <property type="match status" value="1"/>
</dbReference>
<keyword evidence="4" id="KW-1185">Reference proteome</keyword>
<organism evidence="4 5">
    <name type="scientific">Saccoglossus kowalevskii</name>
    <name type="common">Acorn worm</name>
    <dbReference type="NCBI Taxonomy" id="10224"/>
    <lineage>
        <taxon>Eukaryota</taxon>
        <taxon>Metazoa</taxon>
        <taxon>Hemichordata</taxon>
        <taxon>Enteropneusta</taxon>
        <taxon>Harrimaniidae</taxon>
        <taxon>Saccoglossus</taxon>
    </lineage>
</organism>
<dbReference type="InterPro" id="IPR041569">
    <property type="entry name" value="AAA_lid_3"/>
</dbReference>
<dbReference type="Gene3D" id="3.40.50.300">
    <property type="entry name" value="P-loop containing nucleotide triphosphate hydrolases"/>
    <property type="match status" value="1"/>
</dbReference>
<proteinExistence type="inferred from homology"/>
<gene>
    <name evidence="5" type="primary">LOC100373167</name>
</gene>
<feature type="domain" description="ATPase AAA-type core" evidence="2">
    <location>
        <begin position="3"/>
        <end position="58"/>
    </location>
</feature>
<evidence type="ECO:0000259" key="2">
    <source>
        <dbReference type="Pfam" id="PF00004"/>
    </source>
</evidence>
<dbReference type="InterPro" id="IPR027417">
    <property type="entry name" value="P-loop_NTPase"/>
</dbReference>
<dbReference type="Proteomes" id="UP000694865">
    <property type="component" value="Unplaced"/>
</dbReference>
<evidence type="ECO:0000259" key="3">
    <source>
        <dbReference type="Pfam" id="PF17862"/>
    </source>
</evidence>
<dbReference type="InterPro" id="IPR050168">
    <property type="entry name" value="AAA_ATPase_domain"/>
</dbReference>
<comment type="similarity">
    <text evidence="1">Belongs to the AAA ATPase family.</text>
</comment>
<protein>
    <submittedName>
        <fullName evidence="5">Peroxisome biogenesis factor 1-like</fullName>
    </submittedName>
</protein>